<feature type="region of interest" description="Disordered" evidence="1">
    <location>
        <begin position="40"/>
        <end position="62"/>
    </location>
</feature>
<evidence type="ECO:0000256" key="1">
    <source>
        <dbReference type="SAM" id="MobiDB-lite"/>
    </source>
</evidence>
<proteinExistence type="predicted"/>
<gene>
    <name evidence="2" type="ORF">K443DRAFT_13873</name>
</gene>
<sequence length="190" mass="20674">MVPTTSSLTLALEATSTAPSSLDVPRDALERLNLHVPLEGRQQRRVLPNTSSASSPPPSSRKRRVFLFPHQRLIPIFNPRHQLPIRLIHPFSALSLTPFSTVTNIRIPQCIRTLDIPIPIMPPLLDPLIRISTKPARRTLPRPLALPSSTSPALTVAKLNGSETDGGLGAAYIFNNGTYDLSVPDGTEGT</sequence>
<dbReference type="Proteomes" id="UP000054477">
    <property type="component" value="Unassembled WGS sequence"/>
</dbReference>
<dbReference type="EMBL" id="KN838938">
    <property type="protein sequence ID" value="KIJ92088.1"/>
    <property type="molecule type" value="Genomic_DNA"/>
</dbReference>
<evidence type="ECO:0000313" key="3">
    <source>
        <dbReference type="Proteomes" id="UP000054477"/>
    </source>
</evidence>
<name>A0A0C9WUD9_9AGAR</name>
<protein>
    <submittedName>
        <fullName evidence="2">Uncharacterized protein</fullName>
    </submittedName>
</protein>
<organism evidence="2 3">
    <name type="scientific">Laccaria amethystina LaAM-08-1</name>
    <dbReference type="NCBI Taxonomy" id="1095629"/>
    <lineage>
        <taxon>Eukaryota</taxon>
        <taxon>Fungi</taxon>
        <taxon>Dikarya</taxon>
        <taxon>Basidiomycota</taxon>
        <taxon>Agaricomycotina</taxon>
        <taxon>Agaricomycetes</taxon>
        <taxon>Agaricomycetidae</taxon>
        <taxon>Agaricales</taxon>
        <taxon>Agaricineae</taxon>
        <taxon>Hydnangiaceae</taxon>
        <taxon>Laccaria</taxon>
    </lineage>
</organism>
<accession>A0A0C9WUD9</accession>
<reference evidence="2 3" key="1">
    <citation type="submission" date="2014-04" db="EMBL/GenBank/DDBJ databases">
        <authorList>
            <consortium name="DOE Joint Genome Institute"/>
            <person name="Kuo A."/>
            <person name="Kohler A."/>
            <person name="Nagy L.G."/>
            <person name="Floudas D."/>
            <person name="Copeland A."/>
            <person name="Barry K.W."/>
            <person name="Cichocki N."/>
            <person name="Veneault-Fourrey C."/>
            <person name="LaButti K."/>
            <person name="Lindquist E.A."/>
            <person name="Lipzen A."/>
            <person name="Lundell T."/>
            <person name="Morin E."/>
            <person name="Murat C."/>
            <person name="Sun H."/>
            <person name="Tunlid A."/>
            <person name="Henrissat B."/>
            <person name="Grigoriev I.V."/>
            <person name="Hibbett D.S."/>
            <person name="Martin F."/>
            <person name="Nordberg H.P."/>
            <person name="Cantor M.N."/>
            <person name="Hua S.X."/>
        </authorList>
    </citation>
    <scope>NUCLEOTIDE SEQUENCE [LARGE SCALE GENOMIC DNA]</scope>
    <source>
        <strain evidence="2 3">LaAM-08-1</strain>
    </source>
</reference>
<dbReference type="AlphaFoldDB" id="A0A0C9WUD9"/>
<evidence type="ECO:0000313" key="2">
    <source>
        <dbReference type="EMBL" id="KIJ92088.1"/>
    </source>
</evidence>
<reference evidence="3" key="2">
    <citation type="submission" date="2015-01" db="EMBL/GenBank/DDBJ databases">
        <title>Evolutionary Origins and Diversification of the Mycorrhizal Mutualists.</title>
        <authorList>
            <consortium name="DOE Joint Genome Institute"/>
            <consortium name="Mycorrhizal Genomics Consortium"/>
            <person name="Kohler A."/>
            <person name="Kuo A."/>
            <person name="Nagy L.G."/>
            <person name="Floudas D."/>
            <person name="Copeland A."/>
            <person name="Barry K.W."/>
            <person name="Cichocki N."/>
            <person name="Veneault-Fourrey C."/>
            <person name="LaButti K."/>
            <person name="Lindquist E.A."/>
            <person name="Lipzen A."/>
            <person name="Lundell T."/>
            <person name="Morin E."/>
            <person name="Murat C."/>
            <person name="Riley R."/>
            <person name="Ohm R."/>
            <person name="Sun H."/>
            <person name="Tunlid A."/>
            <person name="Henrissat B."/>
            <person name="Grigoriev I.V."/>
            <person name="Hibbett D.S."/>
            <person name="Martin F."/>
        </authorList>
    </citation>
    <scope>NUCLEOTIDE SEQUENCE [LARGE SCALE GENOMIC DNA]</scope>
    <source>
        <strain evidence="3">LaAM-08-1</strain>
    </source>
</reference>
<keyword evidence="3" id="KW-1185">Reference proteome</keyword>
<dbReference type="HOGENOM" id="CLU_1428226_0_0_1"/>